<protein>
    <submittedName>
        <fullName evidence="4">Uncharacterized protein</fullName>
    </submittedName>
</protein>
<dbReference type="EMBL" id="CAACVS010000290">
    <property type="protein sequence ID" value="VEU40559.1"/>
    <property type="molecule type" value="Genomic_DNA"/>
</dbReference>
<keyword evidence="5" id="KW-1185">Reference proteome</keyword>
<evidence type="ECO:0000256" key="1">
    <source>
        <dbReference type="SAM" id="MobiDB-lite"/>
    </source>
</evidence>
<keyword evidence="3" id="KW-0732">Signal</keyword>
<feature type="transmembrane region" description="Helical" evidence="2">
    <location>
        <begin position="133"/>
        <end position="154"/>
    </location>
</feature>
<proteinExistence type="predicted"/>
<dbReference type="Proteomes" id="UP000291116">
    <property type="component" value="Unassembled WGS sequence"/>
</dbReference>
<evidence type="ECO:0000313" key="5">
    <source>
        <dbReference type="Proteomes" id="UP000291116"/>
    </source>
</evidence>
<reference evidence="4 5" key="1">
    <citation type="submission" date="2019-01" db="EMBL/GenBank/DDBJ databases">
        <authorList>
            <person name="Ferrante I. M."/>
        </authorList>
    </citation>
    <scope>NUCLEOTIDE SEQUENCE [LARGE SCALE GENOMIC DNA]</scope>
    <source>
        <strain evidence="4 5">B856</strain>
    </source>
</reference>
<evidence type="ECO:0000256" key="2">
    <source>
        <dbReference type="SAM" id="Phobius"/>
    </source>
</evidence>
<evidence type="ECO:0000256" key="3">
    <source>
        <dbReference type="SAM" id="SignalP"/>
    </source>
</evidence>
<keyword evidence="2" id="KW-0812">Transmembrane</keyword>
<name>A0A448ZER8_9STRA</name>
<feature type="chain" id="PRO_5019163355" evidence="3">
    <location>
        <begin position="40"/>
        <end position="156"/>
    </location>
</feature>
<evidence type="ECO:0000313" key="4">
    <source>
        <dbReference type="EMBL" id="VEU40559.1"/>
    </source>
</evidence>
<sequence length="156" mass="16031">MKRGTTMTTTTTTPTKRAPAMASALLLCGLLCGAPVASGFSRAGAPVTATATREARRFAPAGPLRSAEGEHGDEGGNGETPPGAADPEPEPPSSLWDRANAFLDTPILDANNRSDQGAVAEALKEFVRDEPELAQVTFSVAVVAAMVLATRLAVSL</sequence>
<dbReference type="OrthoDB" id="10549869at2759"/>
<feature type="region of interest" description="Disordered" evidence="1">
    <location>
        <begin position="49"/>
        <end position="100"/>
    </location>
</feature>
<dbReference type="AlphaFoldDB" id="A0A448ZER8"/>
<feature type="signal peptide" evidence="3">
    <location>
        <begin position="1"/>
        <end position="39"/>
    </location>
</feature>
<accession>A0A448ZER8</accession>
<keyword evidence="2" id="KW-0472">Membrane</keyword>
<gene>
    <name evidence="4" type="ORF">PSNMU_V1.4_AUG-EV-PASAV3_0074490</name>
</gene>
<keyword evidence="2" id="KW-1133">Transmembrane helix</keyword>
<organism evidence="4 5">
    <name type="scientific">Pseudo-nitzschia multistriata</name>
    <dbReference type="NCBI Taxonomy" id="183589"/>
    <lineage>
        <taxon>Eukaryota</taxon>
        <taxon>Sar</taxon>
        <taxon>Stramenopiles</taxon>
        <taxon>Ochrophyta</taxon>
        <taxon>Bacillariophyta</taxon>
        <taxon>Bacillariophyceae</taxon>
        <taxon>Bacillariophycidae</taxon>
        <taxon>Bacillariales</taxon>
        <taxon>Bacillariaceae</taxon>
        <taxon>Pseudo-nitzschia</taxon>
    </lineage>
</organism>